<feature type="region of interest" description="Disordered" evidence="1">
    <location>
        <begin position="67"/>
        <end position="115"/>
    </location>
</feature>
<dbReference type="InterPro" id="IPR013103">
    <property type="entry name" value="RVT_2"/>
</dbReference>
<evidence type="ECO:0000313" key="3">
    <source>
        <dbReference type="EMBL" id="KAA3481770.1"/>
    </source>
</evidence>
<keyword evidence="3" id="KW-0808">Transferase</keyword>
<feature type="domain" description="Reverse transcriptase Ty1/copia-type" evidence="2">
    <location>
        <begin position="168"/>
        <end position="402"/>
    </location>
</feature>
<dbReference type="GO" id="GO:0016301">
    <property type="term" value="F:kinase activity"/>
    <property type="evidence" value="ECO:0007669"/>
    <property type="project" value="UniProtKB-KW"/>
</dbReference>
<protein>
    <submittedName>
        <fullName evidence="3">Putative LRR receptor-like serine/threonine-protein kinase</fullName>
    </submittedName>
</protein>
<accession>A0A5B6WJB1</accession>
<organism evidence="3 4">
    <name type="scientific">Gossypium australe</name>
    <dbReference type="NCBI Taxonomy" id="47621"/>
    <lineage>
        <taxon>Eukaryota</taxon>
        <taxon>Viridiplantae</taxon>
        <taxon>Streptophyta</taxon>
        <taxon>Embryophyta</taxon>
        <taxon>Tracheophyta</taxon>
        <taxon>Spermatophyta</taxon>
        <taxon>Magnoliopsida</taxon>
        <taxon>eudicotyledons</taxon>
        <taxon>Gunneridae</taxon>
        <taxon>Pentapetalae</taxon>
        <taxon>rosids</taxon>
        <taxon>malvids</taxon>
        <taxon>Malvales</taxon>
        <taxon>Malvaceae</taxon>
        <taxon>Malvoideae</taxon>
        <taxon>Gossypium</taxon>
    </lineage>
</organism>
<dbReference type="Proteomes" id="UP000325315">
    <property type="component" value="Unassembled WGS sequence"/>
</dbReference>
<dbReference type="InterPro" id="IPR043502">
    <property type="entry name" value="DNA/RNA_pol_sf"/>
</dbReference>
<evidence type="ECO:0000256" key="1">
    <source>
        <dbReference type="SAM" id="MobiDB-lite"/>
    </source>
</evidence>
<dbReference type="Pfam" id="PF07727">
    <property type="entry name" value="RVT_2"/>
    <property type="match status" value="1"/>
</dbReference>
<dbReference type="SUPFAM" id="SSF56672">
    <property type="entry name" value="DNA/RNA polymerases"/>
    <property type="match status" value="1"/>
</dbReference>
<gene>
    <name evidence="3" type="ORF">EPI10_022109</name>
</gene>
<keyword evidence="3" id="KW-0675">Receptor</keyword>
<dbReference type="EMBL" id="SMMG02000003">
    <property type="protein sequence ID" value="KAA3481770.1"/>
    <property type="molecule type" value="Genomic_DNA"/>
</dbReference>
<name>A0A5B6WJB1_9ROSI</name>
<keyword evidence="3" id="KW-0418">Kinase</keyword>
<evidence type="ECO:0000313" key="4">
    <source>
        <dbReference type="Proteomes" id="UP000325315"/>
    </source>
</evidence>
<dbReference type="AlphaFoldDB" id="A0A5B6WJB1"/>
<evidence type="ECO:0000259" key="2">
    <source>
        <dbReference type="Pfam" id="PF07727"/>
    </source>
</evidence>
<comment type="caution">
    <text evidence="3">The sequence shown here is derived from an EMBL/GenBank/DDBJ whole genome shotgun (WGS) entry which is preliminary data.</text>
</comment>
<keyword evidence="4" id="KW-1185">Reference proteome</keyword>
<dbReference type="OrthoDB" id="997331at2759"/>
<proteinExistence type="predicted"/>
<sequence>MMSLSGRGGGGGGGGEGKKGHVLFDETFFPFQAGTSPSPATASHRFCHQHTHVPMVAPGPLCSCDTHSSSVPHPVLSERGSHAEASPLPSPGISDASSSSARVPNDVPASSSSVNCHPMLTRSKHGIFKPKMFSTVLDEREPLTIIEAFKSSTWTAAAQAKYASLIANNTWDLVPLPTGRRVVGYKWIFKIKRHADGSIARYKGRLVVKGHLQEAGVDFLETFSPVVKPTTIRVILALAVSLGWSLRQVDINNAFLNGDLHEEIYMIQPPGLNNNSLMENNSFVDYGRLFMVLNRPLGRAKFVDSKADNSLFIRRTGSQLLYALVYIDDIIVTGNDSLCIDQFVKELDMRFSLKDLGQLHYFFGIEVIHTLNCLFLSQKKYILELLQRASMHRSKPSLTPMMTSCNLSTHQGNPIEDESLYRSIVGAL</sequence>
<reference evidence="4" key="1">
    <citation type="journal article" date="2019" name="Plant Biotechnol. J.">
        <title>Genome sequencing of the Australian wild diploid species Gossypium australe highlights disease resistance and delayed gland morphogenesis.</title>
        <authorList>
            <person name="Cai Y."/>
            <person name="Cai X."/>
            <person name="Wang Q."/>
            <person name="Wang P."/>
            <person name="Zhang Y."/>
            <person name="Cai C."/>
            <person name="Xu Y."/>
            <person name="Wang K."/>
            <person name="Zhou Z."/>
            <person name="Wang C."/>
            <person name="Geng S."/>
            <person name="Li B."/>
            <person name="Dong Q."/>
            <person name="Hou Y."/>
            <person name="Wang H."/>
            <person name="Ai P."/>
            <person name="Liu Z."/>
            <person name="Yi F."/>
            <person name="Sun M."/>
            <person name="An G."/>
            <person name="Cheng J."/>
            <person name="Zhang Y."/>
            <person name="Shi Q."/>
            <person name="Xie Y."/>
            <person name="Shi X."/>
            <person name="Chang Y."/>
            <person name="Huang F."/>
            <person name="Chen Y."/>
            <person name="Hong S."/>
            <person name="Mi L."/>
            <person name="Sun Q."/>
            <person name="Zhang L."/>
            <person name="Zhou B."/>
            <person name="Peng R."/>
            <person name="Zhang X."/>
            <person name="Liu F."/>
        </authorList>
    </citation>
    <scope>NUCLEOTIDE SEQUENCE [LARGE SCALE GENOMIC DNA]</scope>
    <source>
        <strain evidence="4">cv. PA1801</strain>
    </source>
</reference>